<dbReference type="Proteomes" id="UP000177682">
    <property type="component" value="Unassembled WGS sequence"/>
</dbReference>
<evidence type="ECO:0000313" key="3">
    <source>
        <dbReference type="Proteomes" id="UP000177682"/>
    </source>
</evidence>
<accession>A0A1F5PLL5</accession>
<reference evidence="2 3" key="1">
    <citation type="journal article" date="2016" name="Nat. Commun.">
        <title>Thousands of microbial genomes shed light on interconnected biogeochemical processes in an aquifer system.</title>
        <authorList>
            <person name="Anantharaman K."/>
            <person name="Brown C.T."/>
            <person name="Hug L.A."/>
            <person name="Sharon I."/>
            <person name="Castelle C.J."/>
            <person name="Probst A.J."/>
            <person name="Thomas B.C."/>
            <person name="Singh A."/>
            <person name="Wilkins M.J."/>
            <person name="Karaoz U."/>
            <person name="Brodie E.L."/>
            <person name="Williams K.H."/>
            <person name="Hubbard S.S."/>
            <person name="Banfield J.F."/>
        </authorList>
    </citation>
    <scope>NUCLEOTIDE SEQUENCE [LARGE SCALE GENOMIC DNA]</scope>
</reference>
<sequence>MPDFGSASARAQEIARQAREAAAAAAAGNPAAAEAATRQREFEFAQMSVGEALEKYRSAVEKGTPDEVLAAEAEVESLSTELWKFSAMVEFGDVRKKIEEIRENIRLEHLAKMNPAGPNSGPKSPDRDPTLTPRFDKIRSLLAQARADLADDSKIDQVAAILNDCLTEREALSNAWVIPAHPADGDAFDALNKELIQLGADYRVKKITLEAAKASGGTGRETPEQKKERELHEFLDRAKRILEFVKSNLATGGPYQLDNPNINHARALFTELKNHSGPQINALEQDILNLMTEAEVGFVASETKALNSFLSQAESAFTIPEIDQYPNHKSKVEQLLIGLKSPVIGSSQALTERKQTIDRIENRLKELDEQYEAAKAAGSAAAPAPKTPDQIEQEFREAETEYKKAKEEHEKAQGVMSHFGKRKEVKGMAAEQAQKAKERYERARAEYMLQHGDKFVDEGIKAAEARFAEYAQSMGLKNPENKLNVMGWMKRGYAALGELSVYNLLRARDNSRQFSPKEEFIYKTLNVRTAIALGSLAYGGVAWYTGGKAISAGVATAMALKRMTYGSASGAVGFSDLYKLGSSWGRGKTLEKEMQDISNPRKVLMPEQLADIIARYETRSFMRGQNPAEDPAYKELLQVQYQNIEGAGAARLDFLQQNIKATEAQIAKRVGQSKRRSKYAALLGAVVGGGWLSSGDYQVLKGLFTAHTGAENLPPPPISGTRADVNLPNEKVASEFKLTLPKDSMFVQEGPSAPKFKIDFLHPDQTGIKLPKVSFGAPEMADSTPAPAAPPAAPVGEARISLPKDSMFVQQGPSAPKFKIDFLHPDQTGIKLPKVSFDHPAPASSEAAVEAAKSATAGGAKTIEAAGSGANAAEQQVNIRSGATMDIKGDEAILHAGKRGIEGAMIDLKAANPEVYGKMIVKLHEQFPDYKGNDKGLIDHFVRQFAAAKGFDLDSGSSHDLSRILAADVHIGADGTPEISLEKLKFMQEIQHAQTLTEAPPDLADKLPSRPVDIPPMQPAEVEAPIEHAGISSTDAPIDPGHDARLNYIETHPKLNSQETLKLVFDNNATKYKSFLTETLGIKERQLGPLNRMNWGEFKARYAGDYRFAKTFGKLATELNKLVNLTEAEFEPKTSMKKLLVVLAERSRS</sequence>
<dbReference type="EMBL" id="MFEY01000003">
    <property type="protein sequence ID" value="OGE90828.1"/>
    <property type="molecule type" value="Genomic_DNA"/>
</dbReference>
<feature type="region of interest" description="Disordered" evidence="1">
    <location>
        <begin position="109"/>
        <end position="132"/>
    </location>
</feature>
<name>A0A1F5PLL5_9BACT</name>
<evidence type="ECO:0000256" key="1">
    <source>
        <dbReference type="SAM" id="MobiDB-lite"/>
    </source>
</evidence>
<dbReference type="AlphaFoldDB" id="A0A1F5PLL5"/>
<evidence type="ECO:0000313" key="2">
    <source>
        <dbReference type="EMBL" id="OGE90828.1"/>
    </source>
</evidence>
<gene>
    <name evidence="2" type="ORF">A3E29_01500</name>
</gene>
<feature type="region of interest" description="Disordered" evidence="1">
    <location>
        <begin position="407"/>
        <end position="426"/>
    </location>
</feature>
<organism evidence="2 3">
    <name type="scientific">Candidatus Doudnabacteria bacterium RIFCSPHIGHO2_12_FULL_48_16</name>
    <dbReference type="NCBI Taxonomy" id="1817838"/>
    <lineage>
        <taxon>Bacteria</taxon>
        <taxon>Candidatus Doudnaibacteriota</taxon>
    </lineage>
</organism>
<protein>
    <submittedName>
        <fullName evidence="2">Uncharacterized protein</fullName>
    </submittedName>
</protein>
<comment type="caution">
    <text evidence="2">The sequence shown here is derived from an EMBL/GenBank/DDBJ whole genome shotgun (WGS) entry which is preliminary data.</text>
</comment>
<proteinExistence type="predicted"/>